<dbReference type="InterPro" id="IPR051450">
    <property type="entry name" value="Gfo/Idh/MocA_Oxidoreductases"/>
</dbReference>
<dbReference type="GO" id="GO:0000166">
    <property type="term" value="F:nucleotide binding"/>
    <property type="evidence" value="ECO:0007669"/>
    <property type="project" value="InterPro"/>
</dbReference>
<reference evidence="4 5" key="1">
    <citation type="journal article" date="2019" name="Microorganisms">
        <title>Paenibacillus lutrae sp. nov., A Chitinolytic Species Isolated from A River Otter in Castril Natural Park, Granada, Spain.</title>
        <authorList>
            <person name="Rodriguez M."/>
            <person name="Reina J.C."/>
            <person name="Bejar V."/>
            <person name="Llamas I."/>
        </authorList>
    </citation>
    <scope>NUCLEOTIDE SEQUENCE [LARGE SCALE GENOMIC DNA]</scope>
    <source>
        <strain evidence="4 5">N10</strain>
    </source>
</reference>
<dbReference type="SUPFAM" id="SSF51735">
    <property type="entry name" value="NAD(P)-binding Rossmann-fold domains"/>
    <property type="match status" value="1"/>
</dbReference>
<evidence type="ECO:0000259" key="3">
    <source>
        <dbReference type="Pfam" id="PF02894"/>
    </source>
</evidence>
<dbReference type="PANTHER" id="PTHR43377">
    <property type="entry name" value="BILIVERDIN REDUCTASE A"/>
    <property type="match status" value="1"/>
</dbReference>
<keyword evidence="5" id="KW-1185">Reference proteome</keyword>
<dbReference type="Pfam" id="PF01408">
    <property type="entry name" value="GFO_IDH_MocA"/>
    <property type="match status" value="1"/>
</dbReference>
<gene>
    <name evidence="4" type="ORF">EDM21_11840</name>
</gene>
<evidence type="ECO:0000256" key="1">
    <source>
        <dbReference type="ARBA" id="ARBA00010928"/>
    </source>
</evidence>
<dbReference type="InterPro" id="IPR036291">
    <property type="entry name" value="NAD(P)-bd_dom_sf"/>
</dbReference>
<evidence type="ECO:0000313" key="5">
    <source>
        <dbReference type="Proteomes" id="UP000490800"/>
    </source>
</evidence>
<sequence>MKVAVIGCGTMGTVHARDLYKLPGIELTGVCDLDLKTAQSLAEGTAAQAFASFEEMMAEVEADVIHVCLPTYLHKEYVLKAADLGKHVICEKPIALNLADAEEMIAHCESRGVRLFVGHVVRFFPEYADLHTKIEAGVIGEPGIAHFKRIGSHPGMAKAWYNDEEKSGGILMDLMVHDIDFARWSFGEVKEVYAMSHRSQGKEYALVTLRFVNGTIANLEAHWGYPGAFTTSTEISGSAGILRSNSRDSGSLQLVRSTISRSALAGVQVPGSPSYHDPYYYELEHFLASIRNNNQSVVTARDAYHAIEIALAAKESARSGRPVQIASKGGVPV</sequence>
<dbReference type="RefSeq" id="WP_157335656.1">
    <property type="nucleotide sequence ID" value="NZ_RHLK01000005.1"/>
</dbReference>
<feature type="domain" description="Gfo/Idh/MocA-like oxidoreductase C-terminal" evidence="3">
    <location>
        <begin position="133"/>
        <end position="325"/>
    </location>
</feature>
<accession>A0A7X3JZI1</accession>
<dbReference type="EMBL" id="RHLK01000005">
    <property type="protein sequence ID" value="MVP00204.1"/>
    <property type="molecule type" value="Genomic_DNA"/>
</dbReference>
<organism evidence="4 5">
    <name type="scientific">Paenibacillus lutrae</name>
    <dbReference type="NCBI Taxonomy" id="2078573"/>
    <lineage>
        <taxon>Bacteria</taxon>
        <taxon>Bacillati</taxon>
        <taxon>Bacillota</taxon>
        <taxon>Bacilli</taxon>
        <taxon>Bacillales</taxon>
        <taxon>Paenibacillaceae</taxon>
        <taxon>Paenibacillus</taxon>
    </lineage>
</organism>
<comment type="caution">
    <text evidence="4">The sequence shown here is derived from an EMBL/GenBank/DDBJ whole genome shotgun (WGS) entry which is preliminary data.</text>
</comment>
<proteinExistence type="inferred from homology"/>
<dbReference type="AlphaFoldDB" id="A0A7X3JZI1"/>
<evidence type="ECO:0000259" key="2">
    <source>
        <dbReference type="Pfam" id="PF01408"/>
    </source>
</evidence>
<feature type="domain" description="Gfo/Idh/MocA-like oxidoreductase N-terminal" evidence="2">
    <location>
        <begin position="1"/>
        <end position="119"/>
    </location>
</feature>
<dbReference type="Gene3D" id="3.30.360.10">
    <property type="entry name" value="Dihydrodipicolinate Reductase, domain 2"/>
    <property type="match status" value="1"/>
</dbReference>
<dbReference type="InterPro" id="IPR004104">
    <property type="entry name" value="Gfo/Idh/MocA-like_OxRdtase_C"/>
</dbReference>
<dbReference type="PANTHER" id="PTHR43377:SF1">
    <property type="entry name" value="BILIVERDIN REDUCTASE A"/>
    <property type="match status" value="1"/>
</dbReference>
<name>A0A7X3JZI1_9BACL</name>
<dbReference type="Pfam" id="PF02894">
    <property type="entry name" value="GFO_IDH_MocA_C"/>
    <property type="match status" value="1"/>
</dbReference>
<dbReference type="Proteomes" id="UP000490800">
    <property type="component" value="Unassembled WGS sequence"/>
</dbReference>
<evidence type="ECO:0000313" key="4">
    <source>
        <dbReference type="EMBL" id="MVP00204.1"/>
    </source>
</evidence>
<dbReference type="Gene3D" id="3.40.50.720">
    <property type="entry name" value="NAD(P)-binding Rossmann-like Domain"/>
    <property type="match status" value="1"/>
</dbReference>
<dbReference type="OrthoDB" id="9815825at2"/>
<protein>
    <submittedName>
        <fullName evidence="4">Gfo/Idh/MocA family oxidoreductase</fullName>
    </submittedName>
</protein>
<dbReference type="SUPFAM" id="SSF55347">
    <property type="entry name" value="Glyceraldehyde-3-phosphate dehydrogenase-like, C-terminal domain"/>
    <property type="match status" value="1"/>
</dbReference>
<dbReference type="InterPro" id="IPR000683">
    <property type="entry name" value="Gfo/Idh/MocA-like_OxRdtase_N"/>
</dbReference>
<comment type="similarity">
    <text evidence="1">Belongs to the Gfo/Idh/MocA family.</text>
</comment>